<dbReference type="RefSeq" id="WP_238301729.1">
    <property type="nucleotide sequence ID" value="NZ_BPQM01000026.1"/>
</dbReference>
<accession>A0AA37HMQ5</accession>
<evidence type="ECO:0000313" key="1">
    <source>
        <dbReference type="EMBL" id="GJD77998.1"/>
    </source>
</evidence>
<protein>
    <submittedName>
        <fullName evidence="1">Uncharacterized protein</fullName>
    </submittedName>
</protein>
<dbReference type="Proteomes" id="UP001055108">
    <property type="component" value="Unassembled WGS sequence"/>
</dbReference>
<reference evidence="1" key="1">
    <citation type="journal article" date="2016" name="Front. Microbiol.">
        <title>Genome Sequence of the Piezophilic, Mesophilic Sulfate-Reducing Bacterium Desulfovibrio indicus J2T.</title>
        <authorList>
            <person name="Cao J."/>
            <person name="Maignien L."/>
            <person name="Shao Z."/>
            <person name="Alain K."/>
            <person name="Jebbar M."/>
        </authorList>
    </citation>
    <scope>NUCLEOTIDE SEQUENCE</scope>
    <source>
        <strain evidence="1">NBRC 103626</strain>
    </source>
</reference>
<comment type="caution">
    <text evidence="1">The sequence shown here is derived from an EMBL/GenBank/DDBJ whole genome shotgun (WGS) entry which is preliminary data.</text>
</comment>
<name>A0AA37HMQ5_9HYPH</name>
<gene>
    <name evidence="1" type="ORF">NBEOAGPD_1210</name>
</gene>
<keyword evidence="2" id="KW-1185">Reference proteome</keyword>
<sequence length="205" mass="22795">MEKTDATLTVRVNAEVFHALNAKLRETLALMRQLPAAASAASSAVLTRDVTFEGLEALQRETRRALDRLRAIAEDRVRSRGVQAQSRDDLAAEVRNCINAVGGIRRQLDDTLEKLRQLWLIAPQMIGEGTIADLELQVKRLDIEEHDVLVLRTAKKLTQDEADAAVDMVESIARRSGIRFVTPVVLDACSDLSIERPEPRLPHEG</sequence>
<evidence type="ECO:0000313" key="2">
    <source>
        <dbReference type="Proteomes" id="UP001055108"/>
    </source>
</evidence>
<reference evidence="1" key="2">
    <citation type="submission" date="2021-08" db="EMBL/GenBank/DDBJ databases">
        <authorList>
            <person name="Tani A."/>
            <person name="Ola A."/>
            <person name="Ogura Y."/>
            <person name="Katsura K."/>
            <person name="Hayashi T."/>
        </authorList>
    </citation>
    <scope>NUCLEOTIDE SEQUENCE</scope>
    <source>
        <strain evidence="1">NBRC 103626</strain>
    </source>
</reference>
<dbReference type="AlphaFoldDB" id="A0AA37HMQ5"/>
<proteinExistence type="predicted"/>
<organism evidence="1 2">
    <name type="scientific">Methylobacterium gregans</name>
    <dbReference type="NCBI Taxonomy" id="374424"/>
    <lineage>
        <taxon>Bacteria</taxon>
        <taxon>Pseudomonadati</taxon>
        <taxon>Pseudomonadota</taxon>
        <taxon>Alphaproteobacteria</taxon>
        <taxon>Hyphomicrobiales</taxon>
        <taxon>Methylobacteriaceae</taxon>
        <taxon>Methylobacterium</taxon>
    </lineage>
</organism>
<dbReference type="EMBL" id="BPQM01000026">
    <property type="protein sequence ID" value="GJD77998.1"/>
    <property type="molecule type" value="Genomic_DNA"/>
</dbReference>